<keyword evidence="2" id="KW-1185">Reference proteome</keyword>
<dbReference type="EMBL" id="CM047901">
    <property type="protein sequence ID" value="KAJ0097729.1"/>
    <property type="molecule type" value="Genomic_DNA"/>
</dbReference>
<sequence length="66" mass="7703">MPSLDEKYAMELEESVMNYYFTVDSYHHLLRFLKMSYWNLPRKDGAGMSLRVEGCSSGVRGRKFSS</sequence>
<evidence type="ECO:0000313" key="2">
    <source>
        <dbReference type="Proteomes" id="UP001164250"/>
    </source>
</evidence>
<protein>
    <submittedName>
        <fullName evidence="1">Uncharacterized protein</fullName>
    </submittedName>
</protein>
<organism evidence="1 2">
    <name type="scientific">Pistacia atlantica</name>
    <dbReference type="NCBI Taxonomy" id="434234"/>
    <lineage>
        <taxon>Eukaryota</taxon>
        <taxon>Viridiplantae</taxon>
        <taxon>Streptophyta</taxon>
        <taxon>Embryophyta</taxon>
        <taxon>Tracheophyta</taxon>
        <taxon>Spermatophyta</taxon>
        <taxon>Magnoliopsida</taxon>
        <taxon>eudicotyledons</taxon>
        <taxon>Gunneridae</taxon>
        <taxon>Pentapetalae</taxon>
        <taxon>rosids</taxon>
        <taxon>malvids</taxon>
        <taxon>Sapindales</taxon>
        <taxon>Anacardiaceae</taxon>
        <taxon>Pistacia</taxon>
    </lineage>
</organism>
<dbReference type="Proteomes" id="UP001164250">
    <property type="component" value="Chromosome 5"/>
</dbReference>
<comment type="caution">
    <text evidence="1">The sequence shown here is derived from an EMBL/GenBank/DDBJ whole genome shotgun (WGS) entry which is preliminary data.</text>
</comment>
<proteinExistence type="predicted"/>
<evidence type="ECO:0000313" key="1">
    <source>
        <dbReference type="EMBL" id="KAJ0097729.1"/>
    </source>
</evidence>
<reference evidence="2" key="1">
    <citation type="journal article" date="2023" name="G3 (Bethesda)">
        <title>Genome assembly and association tests identify interacting loci associated with vigor, precocity, and sex in interspecific pistachio rootstocks.</title>
        <authorList>
            <person name="Palmer W."/>
            <person name="Jacygrad E."/>
            <person name="Sagayaradj S."/>
            <person name="Cavanaugh K."/>
            <person name="Han R."/>
            <person name="Bertier L."/>
            <person name="Beede B."/>
            <person name="Kafkas S."/>
            <person name="Golino D."/>
            <person name="Preece J."/>
            <person name="Michelmore R."/>
        </authorList>
    </citation>
    <scope>NUCLEOTIDE SEQUENCE [LARGE SCALE GENOMIC DNA]</scope>
</reference>
<gene>
    <name evidence="1" type="ORF">Patl1_28184</name>
</gene>
<accession>A0ACC1BFV0</accession>
<name>A0ACC1BFV0_9ROSI</name>